<dbReference type="EMBL" id="DS268111">
    <property type="protein sequence ID" value="KMM68959.1"/>
    <property type="molecule type" value="Genomic_DNA"/>
</dbReference>
<sequence>MSLLPTSPESTSSPDQFCLSYNDDPDDTDENLSDVPLDFGGSVATKALRYCVVDCWKLESDIWQRSTVSECSFWHEKALLPTAGCQELELLLKQEMDKWYLFLKVVVMGGQICILRDTPMTLGLNLKITSEIHGWLNPFYTHQFWHGMGKLLDKSGFVSSAQMNVIMNHVLINTFIKHYQIQHHANLQEVMCGLDPDQEWEQVLIRQN</sequence>
<evidence type="ECO:0000256" key="1">
    <source>
        <dbReference type="SAM" id="MobiDB-lite"/>
    </source>
</evidence>
<proteinExistence type="predicted"/>
<feature type="compositionally biased region" description="Low complexity" evidence="1">
    <location>
        <begin position="1"/>
        <end position="14"/>
    </location>
</feature>
<organism evidence="2 3">
    <name type="scientific">Coccidioides posadasii RMSCC 3488</name>
    <dbReference type="NCBI Taxonomy" id="454284"/>
    <lineage>
        <taxon>Eukaryota</taxon>
        <taxon>Fungi</taxon>
        <taxon>Dikarya</taxon>
        <taxon>Ascomycota</taxon>
        <taxon>Pezizomycotina</taxon>
        <taxon>Eurotiomycetes</taxon>
        <taxon>Eurotiomycetidae</taxon>
        <taxon>Onygenales</taxon>
        <taxon>Onygenaceae</taxon>
        <taxon>Coccidioides</taxon>
    </lineage>
</organism>
<reference evidence="2 3" key="1">
    <citation type="submission" date="2007-06" db="EMBL/GenBank/DDBJ databases">
        <title>The Genome Sequence of Coccidioides posadasii RMSCC_3488.</title>
        <authorList>
            <consortium name="Coccidioides Genome Resources Consortium"/>
            <consortium name="The Broad Institute Genome Sequencing Platform"/>
            <person name="Henn M.R."/>
            <person name="Sykes S."/>
            <person name="Young S."/>
            <person name="Jaffe D."/>
            <person name="Berlin A."/>
            <person name="Alvarez P."/>
            <person name="Butler J."/>
            <person name="Gnerre S."/>
            <person name="Grabherr M."/>
            <person name="Mauceli E."/>
            <person name="Brockman W."/>
            <person name="Kodira C."/>
            <person name="Alvarado L."/>
            <person name="Zeng Q."/>
            <person name="Crawford M."/>
            <person name="Antoine C."/>
            <person name="Devon K."/>
            <person name="Galgiani J."/>
            <person name="Orsborn K."/>
            <person name="Lewis M.L."/>
            <person name="Nusbaum C."/>
            <person name="Galagan J."/>
            <person name="Birren B."/>
        </authorList>
    </citation>
    <scope>NUCLEOTIDE SEQUENCE [LARGE SCALE GENOMIC DNA]</scope>
    <source>
        <strain evidence="2 3">RMSCC 3488</strain>
    </source>
</reference>
<reference evidence="3" key="2">
    <citation type="journal article" date="2009" name="Genome Res.">
        <title>Comparative genomic analyses of the human fungal pathogens Coccidioides and their relatives.</title>
        <authorList>
            <person name="Sharpton T.J."/>
            <person name="Stajich J.E."/>
            <person name="Rounsley S.D."/>
            <person name="Gardner M.J."/>
            <person name="Wortman J.R."/>
            <person name="Jordar V.S."/>
            <person name="Maiti R."/>
            <person name="Kodira C.D."/>
            <person name="Neafsey D.E."/>
            <person name="Zeng Q."/>
            <person name="Hung C.-Y."/>
            <person name="McMahan C."/>
            <person name="Muszewska A."/>
            <person name="Grynberg M."/>
            <person name="Mandel M.A."/>
            <person name="Kellner E.M."/>
            <person name="Barker B.M."/>
            <person name="Galgiani J.N."/>
            <person name="Orbach M.J."/>
            <person name="Kirkland T.N."/>
            <person name="Cole G.T."/>
            <person name="Henn M.R."/>
            <person name="Birren B.W."/>
            <person name="Taylor J.W."/>
        </authorList>
    </citation>
    <scope>NUCLEOTIDE SEQUENCE [LARGE SCALE GENOMIC DNA]</scope>
    <source>
        <strain evidence="3">RMSCC 3488</strain>
    </source>
</reference>
<feature type="region of interest" description="Disordered" evidence="1">
    <location>
        <begin position="1"/>
        <end position="20"/>
    </location>
</feature>
<reference evidence="3" key="3">
    <citation type="journal article" date="2010" name="Genome Res.">
        <title>Population genomic sequencing of Coccidioides fungi reveals recent hybridization and transposon control.</title>
        <authorList>
            <person name="Neafsey D.E."/>
            <person name="Barker B.M."/>
            <person name="Sharpton T.J."/>
            <person name="Stajich J.E."/>
            <person name="Park D.J."/>
            <person name="Whiston E."/>
            <person name="Hung C.-Y."/>
            <person name="McMahan C."/>
            <person name="White J."/>
            <person name="Sykes S."/>
            <person name="Heiman D."/>
            <person name="Young S."/>
            <person name="Zeng Q."/>
            <person name="Abouelleil A."/>
            <person name="Aftuck L."/>
            <person name="Bessette D."/>
            <person name="Brown A."/>
            <person name="FitzGerald M."/>
            <person name="Lui A."/>
            <person name="Macdonald J.P."/>
            <person name="Priest M."/>
            <person name="Orbach M.J."/>
            <person name="Galgiani J.N."/>
            <person name="Kirkland T.N."/>
            <person name="Cole G.T."/>
            <person name="Birren B.W."/>
            <person name="Henn M.R."/>
            <person name="Taylor J.W."/>
            <person name="Rounsley S.D."/>
        </authorList>
    </citation>
    <scope>NUCLEOTIDE SEQUENCE [LARGE SCALE GENOMIC DNA]</scope>
    <source>
        <strain evidence="3">RMSCC 3488</strain>
    </source>
</reference>
<dbReference type="Proteomes" id="UP000054567">
    <property type="component" value="Unassembled WGS sequence"/>
</dbReference>
<dbReference type="PANTHER" id="PTHR37535:SF2">
    <property type="entry name" value="FINGER DOMAIN PROTEIN, PUTATIVE (AFU_ORTHOLOGUE AFUA_6G09300)-RELATED"/>
    <property type="match status" value="1"/>
</dbReference>
<dbReference type="PANTHER" id="PTHR37535">
    <property type="entry name" value="FLUG DOMAIN PROTEIN"/>
    <property type="match status" value="1"/>
</dbReference>
<evidence type="ECO:0000313" key="3">
    <source>
        <dbReference type="Proteomes" id="UP000054567"/>
    </source>
</evidence>
<dbReference type="AlphaFoldDB" id="A0A0J6FJD4"/>
<accession>A0A0J6FJD4</accession>
<name>A0A0J6FJD4_COCPO</name>
<dbReference type="Pfam" id="PF11917">
    <property type="entry name" value="DUF3435"/>
    <property type="match status" value="1"/>
</dbReference>
<protein>
    <submittedName>
        <fullName evidence="2">Uncharacterized protein</fullName>
    </submittedName>
</protein>
<dbReference type="InterPro" id="IPR021842">
    <property type="entry name" value="DUF3435"/>
</dbReference>
<evidence type="ECO:0000313" key="2">
    <source>
        <dbReference type="EMBL" id="KMM68959.1"/>
    </source>
</evidence>
<gene>
    <name evidence="2" type="ORF">CPAG_05282</name>
</gene>
<dbReference type="VEuPathDB" id="FungiDB:CPAG_05282"/>